<dbReference type="Proteomes" id="UP000828390">
    <property type="component" value="Unassembled WGS sequence"/>
</dbReference>
<dbReference type="EMBL" id="JAIWYP010000011">
    <property type="protein sequence ID" value="KAH3737362.1"/>
    <property type="molecule type" value="Genomic_DNA"/>
</dbReference>
<gene>
    <name evidence="1" type="ORF">DPMN_043945</name>
</gene>
<reference evidence="1" key="2">
    <citation type="submission" date="2020-11" db="EMBL/GenBank/DDBJ databases">
        <authorList>
            <person name="McCartney M.A."/>
            <person name="Auch B."/>
            <person name="Kono T."/>
            <person name="Mallez S."/>
            <person name="Becker A."/>
            <person name="Gohl D.M."/>
            <person name="Silverstein K.A.T."/>
            <person name="Koren S."/>
            <person name="Bechman K.B."/>
            <person name="Herman A."/>
            <person name="Abrahante J.E."/>
            <person name="Garbe J."/>
        </authorList>
    </citation>
    <scope>NUCLEOTIDE SEQUENCE</scope>
    <source>
        <strain evidence="1">Duluth1</strain>
        <tissue evidence="1">Whole animal</tissue>
    </source>
</reference>
<accession>A0A9D4HYG3</accession>
<organism evidence="1 2">
    <name type="scientific">Dreissena polymorpha</name>
    <name type="common">Zebra mussel</name>
    <name type="synonym">Mytilus polymorpha</name>
    <dbReference type="NCBI Taxonomy" id="45954"/>
    <lineage>
        <taxon>Eukaryota</taxon>
        <taxon>Metazoa</taxon>
        <taxon>Spiralia</taxon>
        <taxon>Lophotrochozoa</taxon>
        <taxon>Mollusca</taxon>
        <taxon>Bivalvia</taxon>
        <taxon>Autobranchia</taxon>
        <taxon>Heteroconchia</taxon>
        <taxon>Euheterodonta</taxon>
        <taxon>Imparidentia</taxon>
        <taxon>Neoheterodontei</taxon>
        <taxon>Myida</taxon>
        <taxon>Dreissenoidea</taxon>
        <taxon>Dreissenidae</taxon>
        <taxon>Dreissena</taxon>
    </lineage>
</organism>
<name>A0A9D4HYG3_DREPO</name>
<reference evidence="1" key="1">
    <citation type="journal article" date="2019" name="bioRxiv">
        <title>The Genome of the Zebra Mussel, Dreissena polymorpha: A Resource for Invasive Species Research.</title>
        <authorList>
            <person name="McCartney M.A."/>
            <person name="Auch B."/>
            <person name="Kono T."/>
            <person name="Mallez S."/>
            <person name="Zhang Y."/>
            <person name="Obille A."/>
            <person name="Becker A."/>
            <person name="Abrahante J.E."/>
            <person name="Garbe J."/>
            <person name="Badalamenti J.P."/>
            <person name="Herman A."/>
            <person name="Mangelson H."/>
            <person name="Liachko I."/>
            <person name="Sullivan S."/>
            <person name="Sone E.D."/>
            <person name="Koren S."/>
            <person name="Silverstein K.A.T."/>
            <person name="Beckman K.B."/>
            <person name="Gohl D.M."/>
        </authorList>
    </citation>
    <scope>NUCLEOTIDE SEQUENCE</scope>
    <source>
        <strain evidence="1">Duluth1</strain>
        <tissue evidence="1">Whole animal</tissue>
    </source>
</reference>
<comment type="caution">
    <text evidence="1">The sequence shown here is derived from an EMBL/GenBank/DDBJ whole genome shotgun (WGS) entry which is preliminary data.</text>
</comment>
<evidence type="ECO:0000313" key="1">
    <source>
        <dbReference type="EMBL" id="KAH3737362.1"/>
    </source>
</evidence>
<evidence type="ECO:0000313" key="2">
    <source>
        <dbReference type="Proteomes" id="UP000828390"/>
    </source>
</evidence>
<keyword evidence="2" id="KW-1185">Reference proteome</keyword>
<protein>
    <submittedName>
        <fullName evidence="1">Uncharacterized protein</fullName>
    </submittedName>
</protein>
<proteinExistence type="predicted"/>
<sequence>MIIIRRQSSPSSEVSRQIHDCKPDHTITMENVRILDRGPSWFERGVKEAIYIRALRPGLNKDWGCFQVLHT</sequence>
<dbReference type="AlphaFoldDB" id="A0A9D4HYG3"/>